<name>A0ABM6BYN6_9ENTR</name>
<dbReference type="EMBL" id="CP014007">
    <property type="protein sequence ID" value="ANI83044.1"/>
    <property type="molecule type" value="Genomic_DNA"/>
</dbReference>
<organism evidence="2 3">
    <name type="scientific">Kosakonia oryzae</name>
    <dbReference type="NCBI Taxonomy" id="497725"/>
    <lineage>
        <taxon>Bacteria</taxon>
        <taxon>Pseudomonadati</taxon>
        <taxon>Pseudomonadota</taxon>
        <taxon>Gammaproteobacteria</taxon>
        <taxon>Enterobacterales</taxon>
        <taxon>Enterobacteriaceae</taxon>
        <taxon>Kosakonia</taxon>
    </lineage>
</organism>
<dbReference type="SUPFAM" id="SSF54427">
    <property type="entry name" value="NTF2-like"/>
    <property type="match status" value="1"/>
</dbReference>
<evidence type="ECO:0000259" key="1">
    <source>
        <dbReference type="Pfam" id="PF14534"/>
    </source>
</evidence>
<reference evidence="2 3" key="1">
    <citation type="submission" date="2021-03" db="EMBL/GenBank/DDBJ databases">
        <authorList>
            <person name="Li Y."/>
            <person name="Li S."/>
            <person name="Chen M."/>
            <person name="Peng G."/>
            <person name="Tan Z."/>
            <person name="An Q."/>
        </authorList>
    </citation>
    <scope>NUCLEOTIDE SEQUENCE [LARGE SCALE GENOMIC DNA]</scope>
    <source>
        <strain evidence="2 3">Ola 51</strain>
    </source>
</reference>
<accession>A0ABM6BYN6</accession>
<feature type="domain" description="DUF4440" evidence="1">
    <location>
        <begin position="10"/>
        <end position="115"/>
    </location>
</feature>
<evidence type="ECO:0000313" key="2">
    <source>
        <dbReference type="EMBL" id="ANI83044.1"/>
    </source>
</evidence>
<gene>
    <name evidence="2" type="ORF">AWR26_13085</name>
</gene>
<dbReference type="Gene3D" id="3.10.450.50">
    <property type="match status" value="1"/>
</dbReference>
<dbReference type="RefSeq" id="WP_074922493.1">
    <property type="nucleotide sequence ID" value="NZ_CP014007.2"/>
</dbReference>
<proteinExistence type="predicted"/>
<dbReference type="InterPro" id="IPR027843">
    <property type="entry name" value="DUF4440"/>
</dbReference>
<evidence type="ECO:0000313" key="3">
    <source>
        <dbReference type="Proteomes" id="UP000078227"/>
    </source>
</evidence>
<sequence>MMTEDLQPQIVQYERQLHRPEIRSQKIAIEKLLHRHFFEIGRSGKRYDRQQVIDSLLAETDRQQIASEEFALTQIESGTLLLTYRTFRQSPSGEKTHRTLRTSLWVRNEDGRWQMIFHQGTPEAD</sequence>
<keyword evidence="3" id="KW-1185">Reference proteome</keyword>
<protein>
    <submittedName>
        <fullName evidence="2">DUF4440 domain-containing protein</fullName>
    </submittedName>
</protein>
<dbReference type="Pfam" id="PF14534">
    <property type="entry name" value="DUF4440"/>
    <property type="match status" value="1"/>
</dbReference>
<dbReference type="Proteomes" id="UP000078227">
    <property type="component" value="Chromosome"/>
</dbReference>
<dbReference type="InterPro" id="IPR032710">
    <property type="entry name" value="NTF2-like_dom_sf"/>
</dbReference>